<evidence type="ECO:0000313" key="3">
    <source>
        <dbReference type="Proteomes" id="UP000480151"/>
    </source>
</evidence>
<evidence type="ECO:0000313" key="2">
    <source>
        <dbReference type="EMBL" id="NGM82056.1"/>
    </source>
</evidence>
<dbReference type="PROSITE" id="PS50943">
    <property type="entry name" value="HTH_CROC1"/>
    <property type="match status" value="1"/>
</dbReference>
<dbReference type="EMBL" id="JAAKGU010000002">
    <property type="protein sequence ID" value="NGM82056.1"/>
    <property type="molecule type" value="Genomic_DNA"/>
</dbReference>
<accession>A0A6M1PFW3</accession>
<dbReference type="Gene3D" id="1.10.260.40">
    <property type="entry name" value="lambda repressor-like DNA-binding domains"/>
    <property type="match status" value="1"/>
</dbReference>
<dbReference type="Proteomes" id="UP000480151">
    <property type="component" value="Unassembled WGS sequence"/>
</dbReference>
<sequence>MADEKHVELGQFLKKKRASLTPEQAGLPLGKKRKVTGLRREEVAELANLSVDWYIRLEQGRAVQPSVEVLLALSNALQLNRKERDYLFNLAEQRLPEEMPDPITVSPGLQKFLDSQNPYPAYITDKEWNIVGWNKAAALVFGDYSSMTPLQRNSIWRAFMDPFMKDLLDNWEGHSKLRVGQLRMAHSQFPANPERLALIDELCGKSNIFDLWWNEQFIIGTPEGKKLLHHPVVGDIRLDYLSFQTDEYRDATITVHLASDSDSKRKLDRLLEGS</sequence>
<keyword evidence="3" id="KW-1185">Reference proteome</keyword>
<name>A0A6M1PFW3_9BACL</name>
<dbReference type="InterPro" id="IPR001387">
    <property type="entry name" value="Cro/C1-type_HTH"/>
</dbReference>
<dbReference type="PANTHER" id="PTHR35010">
    <property type="entry name" value="BLL4672 PROTEIN-RELATED"/>
    <property type="match status" value="1"/>
</dbReference>
<dbReference type="RefSeq" id="WP_165095869.1">
    <property type="nucleotide sequence ID" value="NZ_JAAKGU010000002.1"/>
</dbReference>
<reference evidence="2 3" key="1">
    <citation type="submission" date="2020-02" db="EMBL/GenBank/DDBJ databases">
        <authorList>
            <person name="Gao J."/>
            <person name="Sun J."/>
        </authorList>
    </citation>
    <scope>NUCLEOTIDE SEQUENCE [LARGE SCALE GENOMIC DNA]</scope>
    <source>
        <strain evidence="2 3">7124</strain>
    </source>
</reference>
<dbReference type="CDD" id="cd00093">
    <property type="entry name" value="HTH_XRE"/>
    <property type="match status" value="1"/>
</dbReference>
<dbReference type="InterPro" id="IPR041413">
    <property type="entry name" value="MLTR_LBD"/>
</dbReference>
<dbReference type="Pfam" id="PF17765">
    <property type="entry name" value="MLTR_LBD"/>
    <property type="match status" value="1"/>
</dbReference>
<evidence type="ECO:0000259" key="1">
    <source>
        <dbReference type="PROSITE" id="PS50943"/>
    </source>
</evidence>
<feature type="domain" description="HTH cro/C1-type" evidence="1">
    <location>
        <begin position="33"/>
        <end position="87"/>
    </location>
</feature>
<gene>
    <name evidence="2" type="ORF">G5B47_06495</name>
</gene>
<dbReference type="Pfam" id="PF13560">
    <property type="entry name" value="HTH_31"/>
    <property type="match status" value="1"/>
</dbReference>
<comment type="caution">
    <text evidence="2">The sequence shown here is derived from an EMBL/GenBank/DDBJ whole genome shotgun (WGS) entry which is preliminary data.</text>
</comment>
<dbReference type="GO" id="GO:0003677">
    <property type="term" value="F:DNA binding"/>
    <property type="evidence" value="ECO:0007669"/>
    <property type="project" value="InterPro"/>
</dbReference>
<protein>
    <submittedName>
        <fullName evidence="2">Helix-turn-helix domain-containing protein</fullName>
    </submittedName>
</protein>
<proteinExistence type="predicted"/>
<dbReference type="SMART" id="SM00530">
    <property type="entry name" value="HTH_XRE"/>
    <property type="match status" value="1"/>
</dbReference>
<organism evidence="2 3">
    <name type="scientific">Paenibacillus apii</name>
    <dbReference type="NCBI Taxonomy" id="1850370"/>
    <lineage>
        <taxon>Bacteria</taxon>
        <taxon>Bacillati</taxon>
        <taxon>Bacillota</taxon>
        <taxon>Bacilli</taxon>
        <taxon>Bacillales</taxon>
        <taxon>Paenibacillaceae</taxon>
        <taxon>Paenibacillus</taxon>
    </lineage>
</organism>
<dbReference type="SUPFAM" id="SSF47413">
    <property type="entry name" value="lambda repressor-like DNA-binding domains"/>
    <property type="match status" value="1"/>
</dbReference>
<dbReference type="Gene3D" id="3.30.450.180">
    <property type="match status" value="1"/>
</dbReference>
<dbReference type="AlphaFoldDB" id="A0A6M1PFW3"/>
<dbReference type="InterPro" id="IPR010982">
    <property type="entry name" value="Lambda_DNA-bd_dom_sf"/>
</dbReference>